<keyword evidence="3" id="KW-0547">Nucleotide-binding</keyword>
<sequence>MRRTVLHLVGSAVDEFHADLSRLYAGACLTALAGDERYDMRVAYVSPDGSWRFPDGLDADSLASATPMTLAEAISHLQAASVDVVVPQMFCLPGMTAYRALFDVLGIPYVGNPPEVMAIAADKAKARAIVAAAGVAVPAGEVLAAGERSTLALPVVVKPVDADNSAGVTLVRKAGELDAAVDLASAHGRAALVESYVELGREVRCGIVVKDGELVCLPLEEYAVGAAKPVRLGDDKLDRTADGELYLVAKDAARAWIVPTDDPITERVWEAARQCHVALGCRHYSLFDFRIDPDGRPWFLEAGPYCSFAPTSVIAVMAAAAGMDVAELFATALIELDDEGTPCLRSSR</sequence>
<dbReference type="Proteomes" id="UP000315759">
    <property type="component" value="Unassembled WGS sequence"/>
</dbReference>
<organism evidence="5 6">
    <name type="scientific">Mycolicibacterium hodleri</name>
    <dbReference type="NCBI Taxonomy" id="49897"/>
    <lineage>
        <taxon>Bacteria</taxon>
        <taxon>Bacillati</taxon>
        <taxon>Actinomycetota</taxon>
        <taxon>Actinomycetes</taxon>
        <taxon>Mycobacteriales</taxon>
        <taxon>Mycobacteriaceae</taxon>
        <taxon>Mycolicibacterium</taxon>
    </lineage>
</organism>
<dbReference type="InterPro" id="IPR011095">
    <property type="entry name" value="Dala_Dala_lig_C"/>
</dbReference>
<dbReference type="GO" id="GO:0005524">
    <property type="term" value="F:ATP binding"/>
    <property type="evidence" value="ECO:0007669"/>
    <property type="project" value="UniProtKB-UniRule"/>
</dbReference>
<keyword evidence="3" id="KW-0067">ATP-binding</keyword>
<dbReference type="Pfam" id="PF07478">
    <property type="entry name" value="Dala_Dala_lig_C"/>
    <property type="match status" value="1"/>
</dbReference>
<dbReference type="EMBL" id="VIFX01000008">
    <property type="protein sequence ID" value="TQR87110.1"/>
    <property type="molecule type" value="Genomic_DNA"/>
</dbReference>
<feature type="domain" description="ATP-grasp" evidence="4">
    <location>
        <begin position="127"/>
        <end position="334"/>
    </location>
</feature>
<evidence type="ECO:0000256" key="1">
    <source>
        <dbReference type="ARBA" id="ARBA00010871"/>
    </source>
</evidence>
<dbReference type="SUPFAM" id="SSF56059">
    <property type="entry name" value="Glutathione synthetase ATP-binding domain-like"/>
    <property type="match status" value="1"/>
</dbReference>
<dbReference type="RefSeq" id="WP_142551682.1">
    <property type="nucleotide sequence ID" value="NZ_VIFX01000008.1"/>
</dbReference>
<dbReference type="Gene3D" id="3.30.470.20">
    <property type="entry name" value="ATP-grasp fold, B domain"/>
    <property type="match status" value="1"/>
</dbReference>
<evidence type="ECO:0000313" key="6">
    <source>
        <dbReference type="Proteomes" id="UP000315759"/>
    </source>
</evidence>
<dbReference type="InterPro" id="IPR011761">
    <property type="entry name" value="ATP-grasp"/>
</dbReference>
<dbReference type="AlphaFoldDB" id="A0A544W4E7"/>
<comment type="similarity">
    <text evidence="1">Belongs to the D-alanine--D-alanine ligase family.</text>
</comment>
<protein>
    <submittedName>
        <fullName evidence="5">D-alanine--D-alanine ligase</fullName>
    </submittedName>
</protein>
<dbReference type="PROSITE" id="PS50975">
    <property type="entry name" value="ATP_GRASP"/>
    <property type="match status" value="1"/>
</dbReference>
<comment type="caution">
    <text evidence="5">The sequence shown here is derived from an EMBL/GenBank/DDBJ whole genome shotgun (WGS) entry which is preliminary data.</text>
</comment>
<dbReference type="InterPro" id="IPR013815">
    <property type="entry name" value="ATP_grasp_subdomain_1"/>
</dbReference>
<gene>
    <name evidence="5" type="ORF">D8S82_08650</name>
</gene>
<reference evidence="5 6" key="1">
    <citation type="submission" date="2018-10" db="EMBL/GenBank/DDBJ databases">
        <title>Draft genome of Mycobacterium hodleri strain B.</title>
        <authorList>
            <person name="Amande T.J."/>
            <person name="Mcgenity T.J."/>
        </authorList>
    </citation>
    <scope>NUCLEOTIDE SEQUENCE [LARGE SCALE GENOMIC DNA]</scope>
    <source>
        <strain evidence="5 6">B</strain>
    </source>
</reference>
<dbReference type="PANTHER" id="PTHR23132">
    <property type="entry name" value="D-ALANINE--D-ALANINE LIGASE"/>
    <property type="match status" value="1"/>
</dbReference>
<evidence type="ECO:0000256" key="2">
    <source>
        <dbReference type="ARBA" id="ARBA00022598"/>
    </source>
</evidence>
<proteinExistence type="inferred from homology"/>
<evidence type="ECO:0000259" key="4">
    <source>
        <dbReference type="PROSITE" id="PS50975"/>
    </source>
</evidence>
<keyword evidence="6" id="KW-1185">Reference proteome</keyword>
<dbReference type="GO" id="GO:0046872">
    <property type="term" value="F:metal ion binding"/>
    <property type="evidence" value="ECO:0007669"/>
    <property type="project" value="InterPro"/>
</dbReference>
<dbReference type="GO" id="GO:0008716">
    <property type="term" value="F:D-alanine-D-alanine ligase activity"/>
    <property type="evidence" value="ECO:0007669"/>
    <property type="project" value="InterPro"/>
</dbReference>
<evidence type="ECO:0000313" key="5">
    <source>
        <dbReference type="EMBL" id="TQR87110.1"/>
    </source>
</evidence>
<keyword evidence="2 5" id="KW-0436">Ligase</keyword>
<evidence type="ECO:0000256" key="3">
    <source>
        <dbReference type="PROSITE-ProRule" id="PRU00409"/>
    </source>
</evidence>
<dbReference type="Gene3D" id="3.40.50.20">
    <property type="match status" value="1"/>
</dbReference>
<name>A0A544W4E7_9MYCO</name>
<dbReference type="PANTHER" id="PTHR23132:SF23">
    <property type="entry name" value="D-ALANINE--D-ALANINE LIGASE B"/>
    <property type="match status" value="1"/>
</dbReference>
<dbReference type="Gene3D" id="3.30.1490.20">
    <property type="entry name" value="ATP-grasp fold, A domain"/>
    <property type="match status" value="1"/>
</dbReference>
<accession>A0A544W4E7</accession>